<dbReference type="GO" id="GO:0048544">
    <property type="term" value="P:recognition of pollen"/>
    <property type="evidence" value="ECO:0007669"/>
    <property type="project" value="InterPro"/>
</dbReference>
<feature type="domain" description="Apple" evidence="4">
    <location>
        <begin position="62"/>
        <end position="148"/>
    </location>
</feature>
<dbReference type="EMBL" id="GEVI01005547">
    <property type="protein sequence ID" value="JAU26773.1"/>
    <property type="molecule type" value="Transcribed_RNA"/>
</dbReference>
<dbReference type="InterPro" id="IPR000858">
    <property type="entry name" value="S_locus_glycoprot_dom"/>
</dbReference>
<keyword evidence="5" id="KW-0808">Transferase</keyword>
<keyword evidence="5" id="KW-0418">Kinase</keyword>
<keyword evidence="3" id="KW-0472">Membrane</keyword>
<reference evidence="5" key="1">
    <citation type="submission" date="2016-07" db="EMBL/GenBank/DDBJ databases">
        <title>De novo transcriptome assembly of four accessions of the metal hyperaccumulator plant Noccaea caerulescens.</title>
        <authorList>
            <person name="Blande D."/>
            <person name="Halimaa P."/>
            <person name="Tervahauta A.I."/>
            <person name="Aarts M.G."/>
            <person name="Karenlampi S.O."/>
        </authorList>
    </citation>
    <scope>NUCLEOTIDE SEQUENCE</scope>
</reference>
<sequence length="193" mass="21305">MHHLTLPESLCDLYGACGPFGLCVRSVTPKCICLKGFIPKSDDEWRKGNWTGGCVRHTQLSCGAKSSMKTQGRDTDIFYRMTHVKTPDLHQFVRFLNAEQCYQGCLGNCSCTAFAYISGIGCLVWNGELVDTVLSIRLASSDLAESSRTKIIVGTTASVSIFVILVFAAFMLWRYRAKKTLISKAARRVGNSC</sequence>
<keyword evidence="3" id="KW-0812">Transmembrane</keyword>
<organism evidence="5">
    <name type="scientific">Noccaea caerulescens</name>
    <name type="common">Alpine penny-cress</name>
    <name type="synonym">Thlaspi caerulescens</name>
    <dbReference type="NCBI Taxonomy" id="107243"/>
    <lineage>
        <taxon>Eukaryota</taxon>
        <taxon>Viridiplantae</taxon>
        <taxon>Streptophyta</taxon>
        <taxon>Embryophyta</taxon>
        <taxon>Tracheophyta</taxon>
        <taxon>Spermatophyta</taxon>
        <taxon>Magnoliopsida</taxon>
        <taxon>eudicotyledons</taxon>
        <taxon>Gunneridae</taxon>
        <taxon>Pentapetalae</taxon>
        <taxon>rosids</taxon>
        <taxon>malvids</taxon>
        <taxon>Brassicales</taxon>
        <taxon>Brassicaceae</taxon>
        <taxon>Coluteocarpeae</taxon>
        <taxon>Noccaea</taxon>
    </lineage>
</organism>
<evidence type="ECO:0000256" key="2">
    <source>
        <dbReference type="ARBA" id="ARBA00023157"/>
    </source>
</evidence>
<dbReference type="Pfam" id="PF08276">
    <property type="entry name" value="PAN_2"/>
    <property type="match status" value="1"/>
</dbReference>
<keyword evidence="2" id="KW-1015">Disulfide bond</keyword>
<dbReference type="GO" id="GO:0016301">
    <property type="term" value="F:kinase activity"/>
    <property type="evidence" value="ECO:0007669"/>
    <property type="project" value="UniProtKB-KW"/>
</dbReference>
<name>A0A1J3E9F3_NOCCA</name>
<proteinExistence type="predicted"/>
<dbReference type="CDD" id="cd01098">
    <property type="entry name" value="PAN_AP_plant"/>
    <property type="match status" value="1"/>
</dbReference>
<keyword evidence="5" id="KW-0430">Lectin</keyword>
<keyword evidence="3" id="KW-1133">Transmembrane helix</keyword>
<keyword evidence="5" id="KW-0675">Receptor</keyword>
<dbReference type="Pfam" id="PF00954">
    <property type="entry name" value="S_locus_glycop"/>
    <property type="match status" value="1"/>
</dbReference>
<dbReference type="InterPro" id="IPR003609">
    <property type="entry name" value="Pan_app"/>
</dbReference>
<evidence type="ECO:0000256" key="1">
    <source>
        <dbReference type="ARBA" id="ARBA00022729"/>
    </source>
</evidence>
<evidence type="ECO:0000259" key="4">
    <source>
        <dbReference type="PROSITE" id="PS50948"/>
    </source>
</evidence>
<protein>
    <submittedName>
        <fullName evidence="5">G-type lectin S-receptor-like serine/threonine-protein kinase SD1-29</fullName>
    </submittedName>
</protein>
<keyword evidence="1" id="KW-0732">Signal</keyword>
<feature type="transmembrane region" description="Helical" evidence="3">
    <location>
        <begin position="151"/>
        <end position="173"/>
    </location>
</feature>
<dbReference type="PANTHER" id="PTHR32444:SF235">
    <property type="entry name" value="OS01G0783900 PROTEIN"/>
    <property type="match status" value="1"/>
</dbReference>
<dbReference type="PROSITE" id="PS50948">
    <property type="entry name" value="PAN"/>
    <property type="match status" value="1"/>
</dbReference>
<dbReference type="SMART" id="SM00473">
    <property type="entry name" value="PAN_AP"/>
    <property type="match status" value="1"/>
</dbReference>
<gene>
    <name evidence="5" type="ORF">GA_TR15874_c4_g1_i1_g.49450</name>
</gene>
<dbReference type="AlphaFoldDB" id="A0A1J3E9F3"/>
<accession>A0A1J3E9F3</accession>
<evidence type="ECO:0000256" key="3">
    <source>
        <dbReference type="SAM" id="Phobius"/>
    </source>
</evidence>
<evidence type="ECO:0000313" key="5">
    <source>
        <dbReference type="EMBL" id="JAU26773.1"/>
    </source>
</evidence>
<dbReference type="GO" id="GO:0030246">
    <property type="term" value="F:carbohydrate binding"/>
    <property type="evidence" value="ECO:0007669"/>
    <property type="project" value="UniProtKB-KW"/>
</dbReference>
<dbReference type="PANTHER" id="PTHR32444">
    <property type="entry name" value="BULB-TYPE LECTIN DOMAIN-CONTAINING PROTEIN"/>
    <property type="match status" value="1"/>
</dbReference>